<feature type="non-terminal residue" evidence="7">
    <location>
        <position position="1"/>
    </location>
</feature>
<dbReference type="Pfam" id="PF00252">
    <property type="entry name" value="Ribosomal_L16"/>
    <property type="match status" value="1"/>
</dbReference>
<dbReference type="PRINTS" id="PR00060">
    <property type="entry name" value="RIBOSOMALL16"/>
</dbReference>
<dbReference type="InterPro" id="IPR000114">
    <property type="entry name" value="Ribosomal_uL16_bact-type"/>
</dbReference>
<evidence type="ECO:0000313" key="8">
    <source>
        <dbReference type="Proteomes" id="UP000001593"/>
    </source>
</evidence>
<evidence type="ECO:0000313" key="7">
    <source>
        <dbReference type="EMBL" id="EDO37579.1"/>
    </source>
</evidence>
<dbReference type="Gene3D" id="3.90.1170.10">
    <property type="entry name" value="Ribosomal protein L10e/L16"/>
    <property type="match status" value="1"/>
</dbReference>
<gene>
    <name evidence="7" type="ORF">NEMVEDRAFT_v1g75932</name>
</gene>
<reference evidence="7 8" key="1">
    <citation type="journal article" date="2007" name="Science">
        <title>Sea anemone genome reveals ancestral eumetazoan gene repertoire and genomic organization.</title>
        <authorList>
            <person name="Putnam N.H."/>
            <person name="Srivastava M."/>
            <person name="Hellsten U."/>
            <person name="Dirks B."/>
            <person name="Chapman J."/>
            <person name="Salamov A."/>
            <person name="Terry A."/>
            <person name="Shapiro H."/>
            <person name="Lindquist E."/>
            <person name="Kapitonov V.V."/>
            <person name="Jurka J."/>
            <person name="Genikhovich G."/>
            <person name="Grigoriev I.V."/>
            <person name="Lucas S.M."/>
            <person name="Steele R.E."/>
            <person name="Finnerty J.R."/>
            <person name="Technau U."/>
            <person name="Martindale M.Q."/>
            <person name="Rokhsar D.S."/>
        </authorList>
    </citation>
    <scope>NUCLEOTIDE SEQUENCE [LARGE SCALE GENOMIC DNA]</scope>
    <source>
        <strain evidence="8">CH2 X CH6</strain>
    </source>
</reference>
<dbReference type="GO" id="GO:0032543">
    <property type="term" value="P:mitochondrial translation"/>
    <property type="evidence" value="ECO:0000318"/>
    <property type="project" value="GO_Central"/>
</dbReference>
<name>A7SFH6_NEMVE</name>
<keyword evidence="3 6" id="KW-0687">Ribonucleoprotein</keyword>
<evidence type="ECO:0000256" key="2">
    <source>
        <dbReference type="ARBA" id="ARBA00022980"/>
    </source>
</evidence>
<dbReference type="eggNOG" id="KOG3422">
    <property type="taxonomic scope" value="Eukaryota"/>
</dbReference>
<organism evidence="7 8">
    <name type="scientific">Nematostella vectensis</name>
    <name type="common">Starlet sea anemone</name>
    <dbReference type="NCBI Taxonomy" id="45351"/>
    <lineage>
        <taxon>Eukaryota</taxon>
        <taxon>Metazoa</taxon>
        <taxon>Cnidaria</taxon>
        <taxon>Anthozoa</taxon>
        <taxon>Hexacorallia</taxon>
        <taxon>Actiniaria</taxon>
        <taxon>Edwardsiidae</taxon>
        <taxon>Nematostella</taxon>
    </lineage>
</organism>
<dbReference type="InterPro" id="IPR047873">
    <property type="entry name" value="Ribosomal_uL16"/>
</dbReference>
<feature type="non-terminal residue" evidence="7">
    <location>
        <position position="99"/>
    </location>
</feature>
<protein>
    <recommendedName>
        <fullName evidence="4">Large ribosomal subunit protein uL16m</fullName>
    </recommendedName>
    <alternativeName>
        <fullName evidence="5">39S ribosomal protein L16, mitochondrial</fullName>
    </alternativeName>
</protein>
<dbReference type="CDD" id="cd01433">
    <property type="entry name" value="Ribosomal_L16_L10e"/>
    <property type="match status" value="1"/>
</dbReference>
<dbReference type="GO" id="GO:0003735">
    <property type="term" value="F:structural constituent of ribosome"/>
    <property type="evidence" value="ECO:0000318"/>
    <property type="project" value="GO_Central"/>
</dbReference>
<dbReference type="AlphaFoldDB" id="A7SFH6"/>
<dbReference type="SUPFAM" id="SSF54686">
    <property type="entry name" value="Ribosomal protein L16p/L10e"/>
    <property type="match status" value="1"/>
</dbReference>
<dbReference type="EMBL" id="DS469644">
    <property type="protein sequence ID" value="EDO37579.1"/>
    <property type="molecule type" value="Genomic_DNA"/>
</dbReference>
<dbReference type="InterPro" id="IPR016180">
    <property type="entry name" value="Ribosomal_uL16_dom"/>
</dbReference>
<accession>A7SFH6</accession>
<dbReference type="STRING" id="45351.A7SFH6"/>
<dbReference type="Proteomes" id="UP000001593">
    <property type="component" value="Unassembled WGS sequence"/>
</dbReference>
<keyword evidence="2 6" id="KW-0689">Ribosomal protein</keyword>
<dbReference type="PANTHER" id="PTHR12220:SF13">
    <property type="entry name" value="LARGE RIBOSOMAL SUBUNIT PROTEIN UL16M"/>
    <property type="match status" value="1"/>
</dbReference>
<dbReference type="InParanoid" id="A7SFH6"/>
<comment type="similarity">
    <text evidence="1 6">Belongs to the universal ribosomal protein uL16 family.</text>
</comment>
<keyword evidence="8" id="KW-1185">Reference proteome</keyword>
<evidence type="ECO:0000256" key="5">
    <source>
        <dbReference type="ARBA" id="ARBA00035440"/>
    </source>
</evidence>
<evidence type="ECO:0000256" key="6">
    <source>
        <dbReference type="RuleBase" id="RU004413"/>
    </source>
</evidence>
<evidence type="ECO:0000256" key="4">
    <source>
        <dbReference type="ARBA" id="ARBA00035302"/>
    </source>
</evidence>
<dbReference type="GO" id="GO:0005762">
    <property type="term" value="C:mitochondrial large ribosomal subunit"/>
    <property type="evidence" value="ECO:0000318"/>
    <property type="project" value="GO_Central"/>
</dbReference>
<dbReference type="OMA" id="KGAVEYW"/>
<dbReference type="GO" id="GO:0019843">
    <property type="term" value="F:rRNA binding"/>
    <property type="evidence" value="ECO:0000318"/>
    <property type="project" value="GO_Central"/>
</dbReference>
<dbReference type="HOGENOM" id="CLU_078858_2_1_1"/>
<dbReference type="InterPro" id="IPR036920">
    <property type="entry name" value="Ribosomal_uL16_sf"/>
</dbReference>
<dbReference type="PhylomeDB" id="A7SFH6"/>
<evidence type="ECO:0000256" key="3">
    <source>
        <dbReference type="ARBA" id="ARBA00023274"/>
    </source>
</evidence>
<evidence type="ECO:0000256" key="1">
    <source>
        <dbReference type="ARBA" id="ARBA00008931"/>
    </source>
</evidence>
<sequence length="99" mass="10903">RYGVYAAQPGLVKASALESARLAIIRKTKNKQIIMIKAHVPMTKKALGSRMGKGKGKMDHYVANVKAGKILFEYSSDSEALALEAFRQASNRLPVKTHF</sequence>
<dbReference type="PANTHER" id="PTHR12220">
    <property type="entry name" value="50S/60S RIBOSOMAL PROTEIN L16"/>
    <property type="match status" value="1"/>
</dbReference>
<dbReference type="NCBIfam" id="TIGR01164">
    <property type="entry name" value="rplP_bact"/>
    <property type="match status" value="1"/>
</dbReference>
<proteinExistence type="inferred from homology"/>